<name>A0A024GGW4_9STRA</name>
<evidence type="ECO:0000313" key="1">
    <source>
        <dbReference type="EMBL" id="CCI45585.1"/>
    </source>
</evidence>
<protein>
    <submittedName>
        <fullName evidence="1">Uncharacterized protein</fullName>
    </submittedName>
</protein>
<gene>
    <name evidence="1" type="ORF">BN9_064820</name>
</gene>
<organism evidence="1 2">
    <name type="scientific">Albugo candida</name>
    <dbReference type="NCBI Taxonomy" id="65357"/>
    <lineage>
        <taxon>Eukaryota</taxon>
        <taxon>Sar</taxon>
        <taxon>Stramenopiles</taxon>
        <taxon>Oomycota</taxon>
        <taxon>Peronosporomycetes</taxon>
        <taxon>Albuginales</taxon>
        <taxon>Albuginaceae</taxon>
        <taxon>Albugo</taxon>
    </lineage>
</organism>
<reference evidence="1 2" key="1">
    <citation type="submission" date="2012-05" db="EMBL/GenBank/DDBJ databases">
        <title>Recombination and specialization in a pathogen metapopulation.</title>
        <authorList>
            <person name="Gardiner A."/>
            <person name="Kemen E."/>
            <person name="Schultz-Larsen T."/>
            <person name="MacLean D."/>
            <person name="Van Oosterhout C."/>
            <person name="Jones J.D.G."/>
        </authorList>
    </citation>
    <scope>NUCLEOTIDE SEQUENCE [LARGE SCALE GENOMIC DNA]</scope>
    <source>
        <strain evidence="1 2">Ac Nc2</strain>
    </source>
</reference>
<dbReference type="Proteomes" id="UP000053237">
    <property type="component" value="Unassembled WGS sequence"/>
</dbReference>
<comment type="caution">
    <text evidence="1">The sequence shown here is derived from an EMBL/GenBank/DDBJ whole genome shotgun (WGS) entry which is preliminary data.</text>
</comment>
<keyword evidence="2" id="KW-1185">Reference proteome</keyword>
<dbReference type="EMBL" id="CAIX01000102">
    <property type="protein sequence ID" value="CCI45585.1"/>
    <property type="molecule type" value="Genomic_DNA"/>
</dbReference>
<dbReference type="AlphaFoldDB" id="A0A024GGW4"/>
<proteinExistence type="predicted"/>
<sequence length="126" mass="15152">MELTHKTINYNARYQSRSNVRWLLIALLLINTYKPSLNVSECRDELIFFMLLTADPFQKKEKIVCIGFLKLTFVLIYRNFHYSRDLRSPSLKKRKQTNVIKTQGRIRRDEHVSERAFPFIFLLHFV</sequence>
<evidence type="ECO:0000313" key="2">
    <source>
        <dbReference type="Proteomes" id="UP000053237"/>
    </source>
</evidence>
<accession>A0A024GGW4</accession>
<dbReference type="InParanoid" id="A0A024GGW4"/>